<organism evidence="1">
    <name type="scientific">Aspergillus niger</name>
    <dbReference type="NCBI Taxonomy" id="5061"/>
    <lineage>
        <taxon>Eukaryota</taxon>
        <taxon>Fungi</taxon>
        <taxon>Dikarya</taxon>
        <taxon>Ascomycota</taxon>
        <taxon>Pezizomycotina</taxon>
        <taxon>Eurotiomycetes</taxon>
        <taxon>Eurotiomycetidae</taxon>
        <taxon>Eurotiales</taxon>
        <taxon>Aspergillaceae</taxon>
        <taxon>Aspergillus</taxon>
        <taxon>Aspergillus subgen. Circumdati</taxon>
    </lineage>
</organism>
<proteinExistence type="predicted"/>
<reference evidence="1" key="2">
    <citation type="submission" date="2025-08" db="UniProtKB">
        <authorList>
            <consortium name="RefSeq"/>
        </authorList>
    </citation>
    <scope>IDENTIFICATION</scope>
</reference>
<dbReference type="AlphaFoldDB" id="A0AAJ8E274"/>
<gene>
    <name evidence="1" type="ORF">An08g03370</name>
</gene>
<sequence length="50" mass="5792">MVYYCYRQLTITSIRASPSLVIKLTPRRHAKGPTGYWQVHNLASADLDIW</sequence>
<dbReference type="KEGG" id="ang:An08g03370"/>
<protein>
    <submittedName>
        <fullName evidence="1">Uncharacterized protein</fullName>
    </submittedName>
</protein>
<evidence type="ECO:0000313" key="1">
    <source>
        <dbReference type="RefSeq" id="XP_059603966.1"/>
    </source>
</evidence>
<dbReference type="RefSeq" id="XP_059603966.1">
    <property type="nucleotide sequence ID" value="XM_059748949.1"/>
</dbReference>
<dbReference type="VEuPathDB" id="FungiDB:An08g03370"/>
<name>A0AAJ8E274_ASPNG</name>
<accession>A0AAJ8E274</accession>
<dbReference type="GeneID" id="84591635"/>
<reference evidence="1" key="1">
    <citation type="submission" date="2025-02" db="EMBL/GenBank/DDBJ databases">
        <authorList>
            <consortium name="NCBI Genome Project"/>
        </authorList>
    </citation>
    <scope>NUCLEOTIDE SEQUENCE</scope>
</reference>